<dbReference type="OrthoDB" id="11195at2157"/>
<feature type="transmembrane region" description="Helical" evidence="1">
    <location>
        <begin position="424"/>
        <end position="446"/>
    </location>
</feature>
<keyword evidence="3" id="KW-1185">Reference proteome</keyword>
<feature type="transmembrane region" description="Helical" evidence="1">
    <location>
        <begin position="107"/>
        <end position="129"/>
    </location>
</feature>
<evidence type="ECO:0000313" key="2">
    <source>
        <dbReference type="EMBL" id="SMH71423.1"/>
    </source>
</evidence>
<feature type="transmembrane region" description="Helical" evidence="1">
    <location>
        <begin position="514"/>
        <end position="534"/>
    </location>
</feature>
<feature type="transmembrane region" description="Helical" evidence="1">
    <location>
        <begin position="204"/>
        <end position="223"/>
    </location>
</feature>
<organism evidence="2 3">
    <name type="scientific">Candidatus Nitrosotalea okcheonensis</name>
    <dbReference type="NCBI Taxonomy" id="1903276"/>
    <lineage>
        <taxon>Archaea</taxon>
        <taxon>Nitrososphaerota</taxon>
        <taxon>Nitrososphaeria</taxon>
        <taxon>Nitrosotaleales</taxon>
        <taxon>Nitrosotaleaceae</taxon>
        <taxon>Nitrosotalea</taxon>
    </lineage>
</organism>
<proteinExistence type="predicted"/>
<keyword evidence="1" id="KW-1133">Transmembrane helix</keyword>
<feature type="transmembrane region" description="Helical" evidence="1">
    <location>
        <begin position="181"/>
        <end position="198"/>
    </location>
</feature>
<dbReference type="AlphaFoldDB" id="A0A2H1FF73"/>
<feature type="transmembrane region" description="Helical" evidence="1">
    <location>
        <begin position="235"/>
        <end position="255"/>
    </location>
</feature>
<dbReference type="Proteomes" id="UP000230607">
    <property type="component" value="Chromosome 1"/>
</dbReference>
<feature type="transmembrane region" description="Helical" evidence="1">
    <location>
        <begin position="489"/>
        <end position="508"/>
    </location>
</feature>
<keyword evidence="1" id="KW-0472">Membrane</keyword>
<gene>
    <name evidence="2" type="ORF">NCS_11230</name>
</gene>
<name>A0A2H1FF73_9ARCH</name>
<evidence type="ECO:0000313" key="3">
    <source>
        <dbReference type="Proteomes" id="UP000230607"/>
    </source>
</evidence>
<accession>A0A2H1FF73</accession>
<dbReference type="RefSeq" id="WP_157927395.1">
    <property type="nucleotide sequence ID" value="NZ_LT841358.1"/>
</dbReference>
<evidence type="ECO:0000256" key="1">
    <source>
        <dbReference type="SAM" id="Phobius"/>
    </source>
</evidence>
<feature type="transmembrane region" description="Helical" evidence="1">
    <location>
        <begin position="135"/>
        <end position="161"/>
    </location>
</feature>
<sequence length="550" mass="61396">MMTPEHDVERELTSESRLFAQKVARSIIEIESNVNNIADVVVLLDVLGYNKEQVMKYGFSDLFDLAKYIYDFVDVYEDRSKSKEDYIKTFTIPIDGLGHRVAESIGLLFPWIGTLVLFFLTGVSLWMAWGLPPQISTALVVGVFLGLVISEGLVQAFAKLFTFYHEQTNIGEMKRLIKKEYVLSSIILTCAVGGLYGYGFFTHIPFELVTISAIATVTISLHRISYMVIFALKKLAHLIFAYSAAFATILSVFFMTSSSIHDATFRYFLALGASFAILTVFAVYHNLKIMSIKPSSKVSLDAPHFYKPRALTDKTLKSKFSVQLWESLPNLLSGVFFFIVMFSDRVISWSYNTLKVNGVILPLGFNSVYHMGADLALSVLIPASVIQYVMTVSIFKQLNNMSVIYKVPEIDKIYQFIQKIYRKVITASILASVIAALVINFVVPQIPAYHGVSHDSMLILHIASIGNVLLSIFSANGMFAMLLNRVKPLTIMTIMSAIVVSLGGIILGRFGLEYITLSYVASAALLAICSTLYVKKIFKKAPSIFFARYV</sequence>
<keyword evidence="1" id="KW-0812">Transmembrane</keyword>
<protein>
    <submittedName>
        <fullName evidence="2">Uncharacterized protein</fullName>
    </submittedName>
</protein>
<feature type="transmembrane region" description="Helical" evidence="1">
    <location>
        <begin position="458"/>
        <end position="482"/>
    </location>
</feature>
<reference evidence="3" key="1">
    <citation type="submission" date="2017-03" db="EMBL/GenBank/DDBJ databases">
        <authorList>
            <person name="Herbold C."/>
        </authorList>
    </citation>
    <scope>NUCLEOTIDE SEQUENCE [LARGE SCALE GENOMIC DNA]</scope>
</reference>
<feature type="transmembrane region" description="Helical" evidence="1">
    <location>
        <begin position="375"/>
        <end position="395"/>
    </location>
</feature>
<feature type="transmembrane region" description="Helical" evidence="1">
    <location>
        <begin position="267"/>
        <end position="287"/>
    </location>
</feature>
<dbReference type="EMBL" id="LT841358">
    <property type="protein sequence ID" value="SMH71423.1"/>
    <property type="molecule type" value="Genomic_DNA"/>
</dbReference>
<feature type="transmembrane region" description="Helical" evidence="1">
    <location>
        <begin position="324"/>
        <end position="342"/>
    </location>
</feature>